<evidence type="ECO:0000256" key="1">
    <source>
        <dbReference type="SAM" id="SignalP"/>
    </source>
</evidence>
<dbReference type="AlphaFoldDB" id="A0A2M3ZLF6"/>
<dbReference type="EMBL" id="GGFM01008615">
    <property type="protein sequence ID" value="MBW29366.1"/>
    <property type="molecule type" value="Transcribed_RNA"/>
</dbReference>
<evidence type="ECO:0000313" key="2">
    <source>
        <dbReference type="EMBL" id="MBW29366.1"/>
    </source>
</evidence>
<accession>A0A2M3ZLF6</accession>
<feature type="signal peptide" evidence="1">
    <location>
        <begin position="1"/>
        <end position="19"/>
    </location>
</feature>
<organism evidence="2">
    <name type="scientific">Anopheles braziliensis</name>
    <dbReference type="NCBI Taxonomy" id="58242"/>
    <lineage>
        <taxon>Eukaryota</taxon>
        <taxon>Metazoa</taxon>
        <taxon>Ecdysozoa</taxon>
        <taxon>Arthropoda</taxon>
        <taxon>Hexapoda</taxon>
        <taxon>Insecta</taxon>
        <taxon>Pterygota</taxon>
        <taxon>Neoptera</taxon>
        <taxon>Endopterygota</taxon>
        <taxon>Diptera</taxon>
        <taxon>Nematocera</taxon>
        <taxon>Culicoidea</taxon>
        <taxon>Culicidae</taxon>
        <taxon>Anophelinae</taxon>
        <taxon>Anopheles</taxon>
    </lineage>
</organism>
<protein>
    <recommendedName>
        <fullName evidence="3">Secreted peptide</fullName>
    </recommendedName>
</protein>
<keyword evidence="1" id="KW-0732">Signal</keyword>
<sequence>MMMVVVVVVVVVVIIVVQAIVQPVTLLRHCPVEYVADPTVTMADDRIVPVLHTVHHCLTVLIAEPSQPLPDRFIARFRIAFQCPDGVVYLPLQEIDERTVKWFDENRFPQFAHDLGVLAR</sequence>
<proteinExistence type="predicted"/>
<evidence type="ECO:0008006" key="3">
    <source>
        <dbReference type="Google" id="ProtNLM"/>
    </source>
</evidence>
<feature type="chain" id="PRO_5014928074" description="Secreted peptide" evidence="1">
    <location>
        <begin position="20"/>
        <end position="120"/>
    </location>
</feature>
<reference evidence="2" key="1">
    <citation type="submission" date="2018-01" db="EMBL/GenBank/DDBJ databases">
        <title>An insight into the sialome of Amazonian anophelines.</title>
        <authorList>
            <person name="Ribeiro J.M."/>
            <person name="Scarpassa V."/>
            <person name="Calvo E."/>
        </authorList>
    </citation>
    <scope>NUCLEOTIDE SEQUENCE</scope>
    <source>
        <tissue evidence="2">Salivary glands</tissue>
    </source>
</reference>
<name>A0A2M3ZLF6_9DIPT</name>